<proteinExistence type="inferred from homology"/>
<comment type="similarity">
    <text evidence="1 3">Belongs to the short-chain dehydrogenases/reductases (SDR) family.</text>
</comment>
<dbReference type="Proteomes" id="UP000663970">
    <property type="component" value="Unassembled WGS sequence"/>
</dbReference>
<dbReference type="PRINTS" id="PR00081">
    <property type="entry name" value="GDHRDH"/>
</dbReference>
<dbReference type="PANTHER" id="PTHR43115:SF4">
    <property type="entry name" value="DEHYDROGENASE_REDUCTASE SDR FAMILY MEMBER 11"/>
    <property type="match status" value="1"/>
</dbReference>
<dbReference type="SUPFAM" id="SSF51735">
    <property type="entry name" value="NAD(P)-binding Rossmann-fold domains"/>
    <property type="match status" value="1"/>
</dbReference>
<accession>A0ABS3E0Q3</accession>
<evidence type="ECO:0000256" key="1">
    <source>
        <dbReference type="ARBA" id="ARBA00006484"/>
    </source>
</evidence>
<dbReference type="EMBL" id="JAEKJY010000007">
    <property type="protein sequence ID" value="MBN8237171.1"/>
    <property type="molecule type" value="Genomic_DNA"/>
</dbReference>
<reference evidence="4 5" key="1">
    <citation type="submission" date="2020-12" db="EMBL/GenBank/DDBJ databases">
        <title>Oil enriched cultivation method for isolating marine PHA-producing bacteria.</title>
        <authorList>
            <person name="Zheng W."/>
            <person name="Yu S."/>
            <person name="Huang Y."/>
        </authorList>
    </citation>
    <scope>NUCLEOTIDE SEQUENCE [LARGE SCALE GENOMIC DNA]</scope>
    <source>
        <strain evidence="4 5">SY-2-6</strain>
    </source>
</reference>
<evidence type="ECO:0000256" key="2">
    <source>
        <dbReference type="ARBA" id="ARBA00023002"/>
    </source>
</evidence>
<dbReference type="RefSeq" id="WP_027955505.1">
    <property type="nucleotide sequence ID" value="NZ_JAEKJY010000007.1"/>
</dbReference>
<dbReference type="InterPro" id="IPR002347">
    <property type="entry name" value="SDR_fam"/>
</dbReference>
<protein>
    <submittedName>
        <fullName evidence="4">SDR family oxidoreductase</fullName>
    </submittedName>
</protein>
<keyword evidence="5" id="KW-1185">Reference proteome</keyword>
<dbReference type="PANTHER" id="PTHR43115">
    <property type="entry name" value="DEHYDROGENASE/REDUCTASE SDR FAMILY MEMBER 11"/>
    <property type="match status" value="1"/>
</dbReference>
<dbReference type="CDD" id="cd05233">
    <property type="entry name" value="SDR_c"/>
    <property type="match status" value="1"/>
</dbReference>
<evidence type="ECO:0000313" key="4">
    <source>
        <dbReference type="EMBL" id="MBN8237171.1"/>
    </source>
</evidence>
<evidence type="ECO:0000256" key="3">
    <source>
        <dbReference type="RuleBase" id="RU000363"/>
    </source>
</evidence>
<sequence>MKSGFIAITGASSGIGKATASLFVNKGFNVLLLARRQHLLEEFSGDHVMKVEVDVTDEKALKEAIGKAEERFGAVDLIVNNAGRMLLGDITSQNSAEWKEMYDVNVLGVLNGMQAVLPSMKERQRGTIINIGSIAGRKTFPDHAAYVGTKFAVHAMTENVREEAAGDNIRVTIIAPGVVETELLDHTSDDGIKQGYKDWKASINGGLEPDVVAETVYFAYQQPSSVTIREIDLAPTKQQD</sequence>
<dbReference type="PRINTS" id="PR00080">
    <property type="entry name" value="SDRFAMILY"/>
</dbReference>
<keyword evidence="2" id="KW-0560">Oxidoreductase</keyword>
<dbReference type="InterPro" id="IPR036291">
    <property type="entry name" value="NAD(P)-bd_dom_sf"/>
</dbReference>
<comment type="caution">
    <text evidence="4">The sequence shown here is derived from an EMBL/GenBank/DDBJ whole genome shotgun (WGS) entry which is preliminary data.</text>
</comment>
<name>A0ABS3E0Q3_9BACI</name>
<organism evidence="4 5">
    <name type="scientific">Halobacillus kuroshimensis</name>
    <dbReference type="NCBI Taxonomy" id="302481"/>
    <lineage>
        <taxon>Bacteria</taxon>
        <taxon>Bacillati</taxon>
        <taxon>Bacillota</taxon>
        <taxon>Bacilli</taxon>
        <taxon>Bacillales</taxon>
        <taxon>Bacillaceae</taxon>
        <taxon>Halobacillus</taxon>
    </lineage>
</organism>
<evidence type="ECO:0000313" key="5">
    <source>
        <dbReference type="Proteomes" id="UP000663970"/>
    </source>
</evidence>
<gene>
    <name evidence="4" type="ORF">JF544_18145</name>
</gene>
<dbReference type="Gene3D" id="3.40.50.720">
    <property type="entry name" value="NAD(P)-binding Rossmann-like Domain"/>
    <property type="match status" value="1"/>
</dbReference>
<dbReference type="Pfam" id="PF00106">
    <property type="entry name" value="adh_short"/>
    <property type="match status" value="1"/>
</dbReference>
<dbReference type="InterPro" id="IPR020904">
    <property type="entry name" value="Sc_DH/Rdtase_CS"/>
</dbReference>
<dbReference type="PROSITE" id="PS00061">
    <property type="entry name" value="ADH_SHORT"/>
    <property type="match status" value="1"/>
</dbReference>